<organism evidence="1 2">
    <name type="scientific">Streptomyces cupreus</name>
    <dbReference type="NCBI Taxonomy" id="2759956"/>
    <lineage>
        <taxon>Bacteria</taxon>
        <taxon>Bacillati</taxon>
        <taxon>Actinomycetota</taxon>
        <taxon>Actinomycetes</taxon>
        <taxon>Kitasatosporales</taxon>
        <taxon>Streptomycetaceae</taxon>
        <taxon>Streptomyces</taxon>
    </lineage>
</organism>
<dbReference type="RefSeq" id="WP_186288279.1">
    <property type="nucleotide sequence ID" value="NZ_JACMSF010000203.1"/>
</dbReference>
<sequence length="75" mass="8766">MKSRSLLPAWFVTVLGAAPPANGTERWLETAMGVLLYRLTYDVTDQVVALGPQPPESDRYRRSWYDQLRKDLRRW</sequence>
<dbReference type="Proteomes" id="UP000584670">
    <property type="component" value="Unassembled WGS sequence"/>
</dbReference>
<protein>
    <submittedName>
        <fullName evidence="1">Uncharacterized protein</fullName>
    </submittedName>
</protein>
<proteinExistence type="predicted"/>
<name>A0A7X1JI66_9ACTN</name>
<evidence type="ECO:0000313" key="1">
    <source>
        <dbReference type="EMBL" id="MBC2908382.1"/>
    </source>
</evidence>
<accession>A0A7X1JI66</accession>
<gene>
    <name evidence="1" type="ORF">H4N64_44310</name>
</gene>
<comment type="caution">
    <text evidence="1">The sequence shown here is derived from an EMBL/GenBank/DDBJ whole genome shotgun (WGS) entry which is preliminary data.</text>
</comment>
<keyword evidence="2" id="KW-1185">Reference proteome</keyword>
<evidence type="ECO:0000313" key="2">
    <source>
        <dbReference type="Proteomes" id="UP000584670"/>
    </source>
</evidence>
<dbReference type="EMBL" id="JACMSF010000203">
    <property type="protein sequence ID" value="MBC2908382.1"/>
    <property type="molecule type" value="Genomic_DNA"/>
</dbReference>
<reference evidence="1 2" key="1">
    <citation type="submission" date="2020-08" db="EMBL/GenBank/DDBJ databases">
        <title>Streptomyces sp. PSKA01 genome sequencing and assembly.</title>
        <authorList>
            <person name="Mandal S."/>
            <person name="Maiti P.K."/>
            <person name="Das P."/>
        </authorList>
    </citation>
    <scope>NUCLEOTIDE SEQUENCE [LARGE SCALE GENOMIC DNA]</scope>
    <source>
        <strain evidence="1 2">PSKA01</strain>
    </source>
</reference>
<dbReference type="AlphaFoldDB" id="A0A7X1JI66"/>